<reference evidence="5" key="1">
    <citation type="submission" date="2025-08" db="UniProtKB">
        <authorList>
            <consortium name="RefSeq"/>
        </authorList>
    </citation>
    <scope>IDENTIFICATION</scope>
    <source>
        <tissue evidence="5">Gonad</tissue>
    </source>
</reference>
<dbReference type="InterPro" id="IPR033438">
    <property type="entry name" value="MOLO1"/>
</dbReference>
<name>A0A6P5A7Q7_BRABE</name>
<keyword evidence="2" id="KW-0812">Transmembrane</keyword>
<feature type="compositionally biased region" description="Low complexity" evidence="1">
    <location>
        <begin position="410"/>
        <end position="424"/>
    </location>
</feature>
<keyword evidence="3" id="KW-0732">Signal</keyword>
<proteinExistence type="predicted"/>
<dbReference type="RefSeq" id="XP_019637746.1">
    <property type="nucleotide sequence ID" value="XM_019782187.1"/>
</dbReference>
<feature type="compositionally biased region" description="Basic and acidic residues" evidence="1">
    <location>
        <begin position="284"/>
        <end position="293"/>
    </location>
</feature>
<evidence type="ECO:0000313" key="4">
    <source>
        <dbReference type="Proteomes" id="UP000515135"/>
    </source>
</evidence>
<feature type="signal peptide" evidence="3">
    <location>
        <begin position="1"/>
        <end position="22"/>
    </location>
</feature>
<dbReference type="PANTHER" id="PTHR33748:SF5">
    <property type="entry name" value="GROUND-LIKE DOMAIN-CONTAINING PROTEIN"/>
    <property type="match status" value="1"/>
</dbReference>
<gene>
    <name evidence="5" type="primary">LOC109480042</name>
</gene>
<feature type="compositionally biased region" description="Basic residues" evidence="1">
    <location>
        <begin position="272"/>
        <end position="283"/>
    </location>
</feature>
<keyword evidence="2" id="KW-0472">Membrane</keyword>
<organism evidence="4 5">
    <name type="scientific">Branchiostoma belcheri</name>
    <name type="common">Amphioxus</name>
    <dbReference type="NCBI Taxonomy" id="7741"/>
    <lineage>
        <taxon>Eukaryota</taxon>
        <taxon>Metazoa</taxon>
        <taxon>Chordata</taxon>
        <taxon>Cephalochordata</taxon>
        <taxon>Leptocardii</taxon>
        <taxon>Amphioxiformes</taxon>
        <taxon>Branchiostomatidae</taxon>
        <taxon>Branchiostoma</taxon>
    </lineage>
</organism>
<dbReference type="KEGG" id="bbel:109480042"/>
<accession>A0A6P5A7Q7</accession>
<evidence type="ECO:0000256" key="1">
    <source>
        <dbReference type="SAM" id="MobiDB-lite"/>
    </source>
</evidence>
<feature type="region of interest" description="Disordered" evidence="1">
    <location>
        <begin position="269"/>
        <end position="308"/>
    </location>
</feature>
<keyword evidence="2" id="KW-1133">Transmembrane helix</keyword>
<feature type="chain" id="PRO_5027565884" evidence="3">
    <location>
        <begin position="23"/>
        <end position="444"/>
    </location>
</feature>
<sequence length="444" mass="50195">MSQLRFCCVFLLAVLVAVNGTAWEKENYPNPQLQPELCSPIVKKPSWLCNPDHVLNEQSALLLREKLKLVHAEAKCFCDDCTDRGGYTISVAAMQQMEPMYWTLLPTEQVPVNISSRRFTRYLRDTWFPDESCTDHVIILVSKLDDLVLISPGEFAKAILPDEKLKSIMKKAEHFFNVTGHYQPRLGLEIMITEIAETFDSLERAQSFILSGYMIAIIVGVVALYCTVGFICCRTYASMKKADRKYTGHETPFFFVYLDKKKLKQEEEEKLRKQKRKEKRRAKRMEERRKLEEMQAQTSDLDDRDYDPKYDGVKGEEYEMRPYNDQAAPMPYWYGAPRGATASLPPTPRPGRSMSGRASTLGTASVPASPMTGVRGNPLYKPRSYTIQPSPSLGRESTVYPVRPLGSAVSGANSESSIPPSSGSTRNGINDNNNPYVLCFESTI</sequence>
<dbReference type="OrthoDB" id="8062037at2759"/>
<evidence type="ECO:0000313" key="5">
    <source>
        <dbReference type="RefSeq" id="XP_019637746.1"/>
    </source>
</evidence>
<dbReference type="GO" id="GO:0005892">
    <property type="term" value="C:acetylcholine-gated channel complex"/>
    <property type="evidence" value="ECO:0007669"/>
    <property type="project" value="InterPro"/>
</dbReference>
<feature type="compositionally biased region" description="Polar residues" evidence="1">
    <location>
        <begin position="425"/>
        <end position="434"/>
    </location>
</feature>
<feature type="transmembrane region" description="Helical" evidence="2">
    <location>
        <begin position="213"/>
        <end position="237"/>
    </location>
</feature>
<dbReference type="AlphaFoldDB" id="A0A6P5A7Q7"/>
<dbReference type="PANTHER" id="PTHR33748">
    <property type="entry name" value="PROTEIN CBG04600"/>
    <property type="match status" value="1"/>
</dbReference>
<dbReference type="Proteomes" id="UP000515135">
    <property type="component" value="Unplaced"/>
</dbReference>
<feature type="region of interest" description="Disordered" evidence="1">
    <location>
        <begin position="341"/>
        <end position="434"/>
    </location>
</feature>
<keyword evidence="4" id="KW-1185">Reference proteome</keyword>
<dbReference type="Gene3D" id="3.10.310.50">
    <property type="match status" value="1"/>
</dbReference>
<evidence type="ECO:0000256" key="3">
    <source>
        <dbReference type="SAM" id="SignalP"/>
    </source>
</evidence>
<dbReference type="Pfam" id="PF17175">
    <property type="entry name" value="MOLO1"/>
    <property type="match status" value="1"/>
</dbReference>
<protein>
    <submittedName>
        <fullName evidence="5">Uncharacterized protein LOC109480042</fullName>
    </submittedName>
</protein>
<dbReference type="GeneID" id="109480042"/>
<evidence type="ECO:0000256" key="2">
    <source>
        <dbReference type="SAM" id="Phobius"/>
    </source>
</evidence>